<dbReference type="EMBL" id="JAWDGP010005133">
    <property type="protein sequence ID" value="KAK3759354.1"/>
    <property type="molecule type" value="Genomic_DNA"/>
</dbReference>
<sequence length="93" mass="10224">MLSGLVELAMPKSIKDHPRKTEKLADQARHVSGGSQEKMPIRKDPPGLSSFCTAISRHSTLTELPTHRPEPSLCPKKKMAGLVGAIHTYKNPR</sequence>
<reference evidence="2" key="1">
    <citation type="journal article" date="2023" name="G3 (Bethesda)">
        <title>A reference genome for the long-term kleptoplast-retaining sea slug Elysia crispata morphotype clarki.</title>
        <authorList>
            <person name="Eastman K.E."/>
            <person name="Pendleton A.L."/>
            <person name="Shaikh M.A."/>
            <person name="Suttiyut T."/>
            <person name="Ogas R."/>
            <person name="Tomko P."/>
            <person name="Gavelis G."/>
            <person name="Widhalm J.R."/>
            <person name="Wisecaver J.H."/>
        </authorList>
    </citation>
    <scope>NUCLEOTIDE SEQUENCE</scope>
    <source>
        <strain evidence="2">ECLA1</strain>
    </source>
</reference>
<name>A0AAE0YY51_9GAST</name>
<gene>
    <name evidence="2" type="ORF">RRG08_020275</name>
</gene>
<accession>A0AAE0YY51</accession>
<keyword evidence="3" id="KW-1185">Reference proteome</keyword>
<comment type="caution">
    <text evidence="2">The sequence shown here is derived from an EMBL/GenBank/DDBJ whole genome shotgun (WGS) entry which is preliminary data.</text>
</comment>
<dbReference type="Proteomes" id="UP001283361">
    <property type="component" value="Unassembled WGS sequence"/>
</dbReference>
<evidence type="ECO:0000313" key="2">
    <source>
        <dbReference type="EMBL" id="KAK3759354.1"/>
    </source>
</evidence>
<dbReference type="AlphaFoldDB" id="A0AAE0YY51"/>
<feature type="region of interest" description="Disordered" evidence="1">
    <location>
        <begin position="1"/>
        <end position="49"/>
    </location>
</feature>
<proteinExistence type="predicted"/>
<protein>
    <submittedName>
        <fullName evidence="2">Uncharacterized protein</fullName>
    </submittedName>
</protein>
<evidence type="ECO:0000256" key="1">
    <source>
        <dbReference type="SAM" id="MobiDB-lite"/>
    </source>
</evidence>
<feature type="compositionally biased region" description="Basic and acidic residues" evidence="1">
    <location>
        <begin position="13"/>
        <end position="29"/>
    </location>
</feature>
<organism evidence="2 3">
    <name type="scientific">Elysia crispata</name>
    <name type="common">lettuce slug</name>
    <dbReference type="NCBI Taxonomy" id="231223"/>
    <lineage>
        <taxon>Eukaryota</taxon>
        <taxon>Metazoa</taxon>
        <taxon>Spiralia</taxon>
        <taxon>Lophotrochozoa</taxon>
        <taxon>Mollusca</taxon>
        <taxon>Gastropoda</taxon>
        <taxon>Heterobranchia</taxon>
        <taxon>Euthyneura</taxon>
        <taxon>Panpulmonata</taxon>
        <taxon>Sacoglossa</taxon>
        <taxon>Placobranchoidea</taxon>
        <taxon>Plakobranchidae</taxon>
        <taxon>Elysia</taxon>
    </lineage>
</organism>
<evidence type="ECO:0000313" key="3">
    <source>
        <dbReference type="Proteomes" id="UP001283361"/>
    </source>
</evidence>